<dbReference type="Pfam" id="PF25917">
    <property type="entry name" value="BSH_RND"/>
    <property type="match status" value="1"/>
</dbReference>
<accession>M2AV28</accession>
<keyword evidence="4" id="KW-0472">Membrane</keyword>
<comment type="caution">
    <text evidence="7">The sequence shown here is derived from an EMBL/GenBank/DDBJ whole genome shotgun (WGS) entry which is preliminary data.</text>
</comment>
<keyword evidence="8" id="KW-1185">Reference proteome</keyword>
<evidence type="ECO:0000256" key="5">
    <source>
        <dbReference type="SAM" id="Coils"/>
    </source>
</evidence>
<evidence type="ECO:0000259" key="6">
    <source>
        <dbReference type="Pfam" id="PF25917"/>
    </source>
</evidence>
<dbReference type="PANTHER" id="PTHR30386:SF26">
    <property type="entry name" value="TRANSPORT PROTEIN COMB"/>
    <property type="match status" value="1"/>
</dbReference>
<evidence type="ECO:0000256" key="2">
    <source>
        <dbReference type="ARBA" id="ARBA00022692"/>
    </source>
</evidence>
<organism evidence="7 8">
    <name type="scientific">Rhodopirellula europaea 6C</name>
    <dbReference type="NCBI Taxonomy" id="1263867"/>
    <lineage>
        <taxon>Bacteria</taxon>
        <taxon>Pseudomonadati</taxon>
        <taxon>Planctomycetota</taxon>
        <taxon>Planctomycetia</taxon>
        <taxon>Pirellulales</taxon>
        <taxon>Pirellulaceae</taxon>
        <taxon>Rhodopirellula</taxon>
    </lineage>
</organism>
<proteinExistence type="predicted"/>
<feature type="coiled-coil region" evidence="5">
    <location>
        <begin position="176"/>
        <end position="210"/>
    </location>
</feature>
<protein>
    <submittedName>
        <fullName evidence="7">Multidrug efflux pump</fullName>
    </submittedName>
</protein>
<keyword evidence="2" id="KW-0812">Transmembrane</keyword>
<dbReference type="SUPFAM" id="SSF111369">
    <property type="entry name" value="HlyD-like secretion proteins"/>
    <property type="match status" value="1"/>
</dbReference>
<dbReference type="PATRIC" id="fig|1263867.3.peg.6306"/>
<reference evidence="7" key="2">
    <citation type="journal article" date="2013" name="Mar. Genomics">
        <title>Expression of sulfatases in Rhodopirellula baltica and the diversity of sulfatases in the genus Rhodopirellula.</title>
        <authorList>
            <person name="Wegner C.E."/>
            <person name="Richter-Heitmann T."/>
            <person name="Klindworth A."/>
            <person name="Klockow C."/>
            <person name="Richter M."/>
            <person name="Achstetter T."/>
            <person name="Glockner F.O."/>
            <person name="Harder J."/>
        </authorList>
    </citation>
    <scope>NUCLEOTIDE SEQUENCE [LARGE SCALE GENOMIC DNA]</scope>
    <source>
        <strain evidence="7">6C</strain>
    </source>
</reference>
<dbReference type="RefSeq" id="WP_008662166.1">
    <property type="nucleotide sequence ID" value="NZ_ANMO01000266.1"/>
</dbReference>
<sequence>MIGLIHSTCLVGELLMLVSGTELKISNLFHRLADAFTLRWMAATPAALAAVTVAMTVGGPSVLSADDSNAIVIENAQTVLVTDITLAAPIAGRVMSVAVTEGQGISKSDVLVQLDDRRAKAELAAAESAAKAAELRSTSDVDQRYAERTREVRMRELEQSIDANKRYQNSVTATEIDRLQLVIDQAGLSIEQARKELEVAEAQADEKLSLVEMAKFRLSEYRVDSPVEGSVAETMVSVGEWVEAGAPLLRVVSLDPIRVSGFVDGRVHGSELKGRPVEFEWTQSIDGKDQSIVLGGEVTFVSLEVHPVNAQVRMWATLRNPDQTARPGVRGTMRILPAVSKAKSPAE</sequence>
<dbReference type="PANTHER" id="PTHR30386">
    <property type="entry name" value="MEMBRANE FUSION SUBUNIT OF EMRAB-TOLC MULTIDRUG EFFLUX PUMP"/>
    <property type="match status" value="1"/>
</dbReference>
<dbReference type="EMBL" id="ANMO01000266">
    <property type="protein sequence ID" value="EMB13388.1"/>
    <property type="molecule type" value="Genomic_DNA"/>
</dbReference>
<dbReference type="Proteomes" id="UP000011529">
    <property type="component" value="Unassembled WGS sequence"/>
</dbReference>
<dbReference type="Gene3D" id="2.40.50.100">
    <property type="match status" value="1"/>
</dbReference>
<evidence type="ECO:0000313" key="7">
    <source>
        <dbReference type="EMBL" id="EMB13388.1"/>
    </source>
</evidence>
<evidence type="ECO:0000256" key="1">
    <source>
        <dbReference type="ARBA" id="ARBA00004167"/>
    </source>
</evidence>
<dbReference type="InterPro" id="IPR050739">
    <property type="entry name" value="MFP"/>
</dbReference>
<evidence type="ECO:0000256" key="3">
    <source>
        <dbReference type="ARBA" id="ARBA00022989"/>
    </source>
</evidence>
<evidence type="ECO:0000256" key="4">
    <source>
        <dbReference type="ARBA" id="ARBA00023136"/>
    </source>
</evidence>
<evidence type="ECO:0000313" key="8">
    <source>
        <dbReference type="Proteomes" id="UP000011529"/>
    </source>
</evidence>
<reference evidence="7" key="1">
    <citation type="submission" date="2012-11" db="EMBL/GenBank/DDBJ databases">
        <title>Permanent draft genomes of Rhodopirellula europaea strain SH398 and 6C.</title>
        <authorList>
            <person name="Richter M."/>
            <person name="Richter-Heitmann T."/>
            <person name="Frank C."/>
            <person name="Harder J."/>
            <person name="Glockner F.O."/>
        </authorList>
    </citation>
    <scope>NUCLEOTIDE SEQUENCE</scope>
    <source>
        <strain evidence="7">6C</strain>
    </source>
</reference>
<feature type="domain" description="Multidrug resistance protein MdtA-like barrel-sandwich hybrid" evidence="6">
    <location>
        <begin position="85"/>
        <end position="252"/>
    </location>
</feature>
<dbReference type="AlphaFoldDB" id="M2AV28"/>
<name>M2AV28_9BACT</name>
<dbReference type="Gene3D" id="1.10.287.470">
    <property type="entry name" value="Helix hairpin bin"/>
    <property type="match status" value="1"/>
</dbReference>
<keyword evidence="3" id="KW-1133">Transmembrane helix</keyword>
<keyword evidence="5" id="KW-0175">Coiled coil</keyword>
<comment type="subcellular location">
    <subcellularLocation>
        <location evidence="1">Membrane</location>
        <topology evidence="1">Single-pass membrane protein</topology>
    </subcellularLocation>
</comment>
<gene>
    <name evidence="7" type="ORF">RE6C_05881</name>
</gene>
<dbReference type="Gene3D" id="2.40.30.170">
    <property type="match status" value="1"/>
</dbReference>
<dbReference type="GO" id="GO:0016020">
    <property type="term" value="C:membrane"/>
    <property type="evidence" value="ECO:0007669"/>
    <property type="project" value="UniProtKB-SubCell"/>
</dbReference>
<dbReference type="InterPro" id="IPR058625">
    <property type="entry name" value="MdtA-like_BSH"/>
</dbReference>